<dbReference type="Gene3D" id="2.115.10.20">
    <property type="entry name" value="Glycosyl hydrolase domain, family 43"/>
    <property type="match status" value="2"/>
</dbReference>
<feature type="domain" description="Glycosyl hydrolase family 32 C-terminal" evidence="7">
    <location>
        <begin position="393"/>
        <end position="467"/>
    </location>
</feature>
<accession>A0A550CMA9</accession>
<evidence type="ECO:0000256" key="4">
    <source>
        <dbReference type="RuleBase" id="RU362110"/>
    </source>
</evidence>
<evidence type="ECO:0000313" key="9">
    <source>
        <dbReference type="Proteomes" id="UP000320762"/>
    </source>
</evidence>
<dbReference type="PANTHER" id="PTHR42800">
    <property type="entry name" value="EXOINULINASE INUD (AFU_ORTHOLOGUE AFUA_5G00480)"/>
    <property type="match status" value="1"/>
</dbReference>
<organism evidence="8 9">
    <name type="scientific">Schizophyllum amplum</name>
    <dbReference type="NCBI Taxonomy" id="97359"/>
    <lineage>
        <taxon>Eukaryota</taxon>
        <taxon>Fungi</taxon>
        <taxon>Dikarya</taxon>
        <taxon>Basidiomycota</taxon>
        <taxon>Agaricomycotina</taxon>
        <taxon>Agaricomycetes</taxon>
        <taxon>Agaricomycetidae</taxon>
        <taxon>Agaricales</taxon>
        <taxon>Schizophyllaceae</taxon>
        <taxon>Schizophyllum</taxon>
    </lineage>
</organism>
<comment type="caution">
    <text evidence="8">The sequence shown here is derived from an EMBL/GenBank/DDBJ whole genome shotgun (WGS) entry which is preliminary data.</text>
</comment>
<name>A0A550CMA9_9AGAR</name>
<feature type="domain" description="Glycosyl hydrolase family 32 N-terminal" evidence="6">
    <location>
        <begin position="131"/>
        <end position="305"/>
    </location>
</feature>
<dbReference type="SUPFAM" id="SSF49899">
    <property type="entry name" value="Concanavalin A-like lectins/glucanases"/>
    <property type="match status" value="1"/>
</dbReference>
<dbReference type="Pfam" id="PF08244">
    <property type="entry name" value="Glyco_hydro_32C"/>
    <property type="match status" value="1"/>
</dbReference>
<evidence type="ECO:0000259" key="7">
    <source>
        <dbReference type="Pfam" id="PF08244"/>
    </source>
</evidence>
<keyword evidence="2 4" id="KW-0378">Hydrolase</keyword>
<dbReference type="GO" id="GO:0000324">
    <property type="term" value="C:fungal-type vacuole"/>
    <property type="evidence" value="ECO:0007669"/>
    <property type="project" value="TreeGrafter"/>
</dbReference>
<gene>
    <name evidence="8" type="ORF">BD626DRAFT_486292</name>
</gene>
<comment type="similarity">
    <text evidence="1 4">Belongs to the glycosyl hydrolase 32 family.</text>
</comment>
<dbReference type="SUPFAM" id="SSF75005">
    <property type="entry name" value="Arabinanase/levansucrase/invertase"/>
    <property type="match status" value="1"/>
</dbReference>
<evidence type="ECO:0000259" key="6">
    <source>
        <dbReference type="Pfam" id="PF00251"/>
    </source>
</evidence>
<reference evidence="8 9" key="1">
    <citation type="journal article" date="2019" name="New Phytol.">
        <title>Comparative genomics reveals unique wood-decay strategies and fruiting body development in the Schizophyllaceae.</title>
        <authorList>
            <person name="Almasi E."/>
            <person name="Sahu N."/>
            <person name="Krizsan K."/>
            <person name="Balint B."/>
            <person name="Kovacs G.M."/>
            <person name="Kiss B."/>
            <person name="Cseklye J."/>
            <person name="Drula E."/>
            <person name="Henrissat B."/>
            <person name="Nagy I."/>
            <person name="Chovatia M."/>
            <person name="Adam C."/>
            <person name="LaButti K."/>
            <person name="Lipzen A."/>
            <person name="Riley R."/>
            <person name="Grigoriev I.V."/>
            <person name="Nagy L.G."/>
        </authorList>
    </citation>
    <scope>NUCLEOTIDE SEQUENCE [LARGE SCALE GENOMIC DNA]</scope>
    <source>
        <strain evidence="8 9">NL-1724</strain>
    </source>
</reference>
<dbReference type="EMBL" id="VDMD01000004">
    <property type="protein sequence ID" value="TRM65940.1"/>
    <property type="molecule type" value="Genomic_DNA"/>
</dbReference>
<sequence>MNTLLKKAVLLFSVSMLVGAQTDIMFDARQNPNATAVADYTGPLRPQIHFTPPTEAFHSLSCDTAMLTHDQDFMNDPNGCFLDANGTWHLYYQYNPSDVVAGNQHWGHATSKDLYHWENQAIAIYPPDNTSQVSVQELAYSHDGGYTFTRYEGNPVLDVGSAQFRDPKVIWHEGTSRWVAVIAYAQQFVVGMFTNFSHYGLLGLQYECPNLRRRSHGGMYLLTISINPGAPLGGSTTQYFPGTFNGTHFVPVDGAARIADFGKDNYAGQFFYGTPEGELPYTAAVPTAQEGWRSAMTVPRQHYLTKIPRVGWDLVQLPYNLTPVLGEELGFNNALVNASLTVDFADLASNAVYLEVNVSGPSAFVNGKLSFAFRAPSSGEALLGGCTFIGQEITCYLDRGKTLGFDDPFFTDKVSVGQVPNPSGEWSMAAIFDRSIIEVFLDGGIYSGTATFFPQEPLTLLEVSTTGMPEDALISARVTALKSGWEASVEE</sequence>
<dbReference type="InterPro" id="IPR013189">
    <property type="entry name" value="Glyco_hydro_32_C"/>
</dbReference>
<dbReference type="InterPro" id="IPR001362">
    <property type="entry name" value="Glyco_hydro_32"/>
</dbReference>
<keyword evidence="3 4" id="KW-0326">Glycosidase</keyword>
<dbReference type="Gene3D" id="2.60.120.560">
    <property type="entry name" value="Exo-inulinase, domain 1"/>
    <property type="match status" value="1"/>
</dbReference>
<dbReference type="STRING" id="97359.A0A550CMA9"/>
<dbReference type="GO" id="GO:0004575">
    <property type="term" value="F:sucrose alpha-glucosidase activity"/>
    <property type="evidence" value="ECO:0007669"/>
    <property type="project" value="TreeGrafter"/>
</dbReference>
<feature type="chain" id="PRO_5021939542" evidence="5">
    <location>
        <begin position="21"/>
        <end position="491"/>
    </location>
</feature>
<dbReference type="InterPro" id="IPR013320">
    <property type="entry name" value="ConA-like_dom_sf"/>
</dbReference>
<evidence type="ECO:0000256" key="3">
    <source>
        <dbReference type="ARBA" id="ARBA00023295"/>
    </source>
</evidence>
<keyword evidence="5" id="KW-0732">Signal</keyword>
<dbReference type="InterPro" id="IPR023296">
    <property type="entry name" value="Glyco_hydro_beta-prop_sf"/>
</dbReference>
<dbReference type="OrthoDB" id="202537at2759"/>
<feature type="domain" description="Glycosyl hydrolase family 32 N-terminal" evidence="6">
    <location>
        <begin position="70"/>
        <end position="130"/>
    </location>
</feature>
<dbReference type="Pfam" id="PF00251">
    <property type="entry name" value="Glyco_hydro_32N"/>
    <property type="match status" value="2"/>
</dbReference>
<evidence type="ECO:0000256" key="1">
    <source>
        <dbReference type="ARBA" id="ARBA00009902"/>
    </source>
</evidence>
<dbReference type="PANTHER" id="PTHR42800:SF2">
    <property type="entry name" value="INVERTASE-RELATED"/>
    <property type="match status" value="1"/>
</dbReference>
<dbReference type="Proteomes" id="UP000320762">
    <property type="component" value="Unassembled WGS sequence"/>
</dbReference>
<protein>
    <submittedName>
        <fullName evidence="8">Glycosyl hydrolase</fullName>
    </submittedName>
</protein>
<evidence type="ECO:0000256" key="5">
    <source>
        <dbReference type="SAM" id="SignalP"/>
    </source>
</evidence>
<dbReference type="AlphaFoldDB" id="A0A550CMA9"/>
<dbReference type="InterPro" id="IPR013148">
    <property type="entry name" value="Glyco_hydro_32_N"/>
</dbReference>
<evidence type="ECO:0000313" key="8">
    <source>
        <dbReference type="EMBL" id="TRM65940.1"/>
    </source>
</evidence>
<dbReference type="CDD" id="cd18622">
    <property type="entry name" value="GH32_Inu-like"/>
    <property type="match status" value="1"/>
</dbReference>
<dbReference type="GO" id="GO:0005987">
    <property type="term" value="P:sucrose catabolic process"/>
    <property type="evidence" value="ECO:0007669"/>
    <property type="project" value="TreeGrafter"/>
</dbReference>
<evidence type="ECO:0000256" key="2">
    <source>
        <dbReference type="ARBA" id="ARBA00022801"/>
    </source>
</evidence>
<keyword evidence="9" id="KW-1185">Reference proteome</keyword>
<dbReference type="SMART" id="SM00640">
    <property type="entry name" value="Glyco_32"/>
    <property type="match status" value="1"/>
</dbReference>
<proteinExistence type="inferred from homology"/>
<feature type="signal peptide" evidence="5">
    <location>
        <begin position="1"/>
        <end position="20"/>
    </location>
</feature>